<reference evidence="3 4" key="1">
    <citation type="journal article" date="2020" name="Biotechnol. Biofuels">
        <title>New insights from the biogas microbiome by comprehensive genome-resolved metagenomics of nearly 1600 species originating from multiple anaerobic digesters.</title>
        <authorList>
            <person name="Campanaro S."/>
            <person name="Treu L."/>
            <person name="Rodriguez-R L.M."/>
            <person name="Kovalovszki A."/>
            <person name="Ziels R.M."/>
            <person name="Maus I."/>
            <person name="Zhu X."/>
            <person name="Kougias P.G."/>
            <person name="Basile A."/>
            <person name="Luo G."/>
            <person name="Schluter A."/>
            <person name="Konstantinidis K.T."/>
            <person name="Angelidaki I."/>
        </authorList>
    </citation>
    <scope>NUCLEOTIDE SEQUENCE [LARGE SCALE GENOMIC DNA]</scope>
    <source>
        <strain evidence="3">AS27yjCOA_157</strain>
    </source>
</reference>
<dbReference type="PANTHER" id="PTHR42252:SF1">
    <property type="entry name" value="DUF434 DOMAIN-CONTAINING PROTEIN"/>
    <property type="match status" value="1"/>
</dbReference>
<dbReference type="AlphaFoldDB" id="A0A7K4AI01"/>
<name>A0A7K4AI01_METSH</name>
<dbReference type="InterPro" id="IPR007368">
    <property type="entry name" value="DUF434"/>
</dbReference>
<sequence length="206" mass="23330">MEEARYLVDRGYPKDSAVRFISNHHRLAIEERFIMMRVIVRSDIAQIRRSRMQKLEDLKDQTIFIDGYNVLITTESLLGGHPVYSCDDGFLRDSRGIFRSYKISSLTALALNQILDLLAQAGPARTEVLLDQQMSRSGEMAELIKGMMADRHLCGTARTARDVDRLLKATRGIVLTSDGNVIDSLDHVMDLPREIARRSGIRPLTL</sequence>
<gene>
    <name evidence="3" type="ORF">GX426_05870</name>
</gene>
<feature type="domain" description="DUF5616" evidence="2">
    <location>
        <begin position="56"/>
        <end position="193"/>
    </location>
</feature>
<feature type="domain" description="DUF434" evidence="1">
    <location>
        <begin position="2"/>
        <end position="51"/>
    </location>
</feature>
<dbReference type="InterPro" id="IPR041652">
    <property type="entry name" value="DUF5616"/>
</dbReference>
<dbReference type="PANTHER" id="PTHR42252">
    <property type="entry name" value="DUF5616 DOMAIN-CONTAINING PROTEIN"/>
    <property type="match status" value="1"/>
</dbReference>
<evidence type="ECO:0000259" key="2">
    <source>
        <dbReference type="Pfam" id="PF18481"/>
    </source>
</evidence>
<accession>A0A7K4AI01</accession>
<dbReference type="Pfam" id="PF18481">
    <property type="entry name" value="DUF5616"/>
    <property type="match status" value="1"/>
</dbReference>
<proteinExistence type="predicted"/>
<dbReference type="Pfam" id="PF04256">
    <property type="entry name" value="DUF434"/>
    <property type="match status" value="1"/>
</dbReference>
<evidence type="ECO:0000313" key="4">
    <source>
        <dbReference type="Proteomes" id="UP000544742"/>
    </source>
</evidence>
<protein>
    <submittedName>
        <fullName evidence="3">DUF434 domain-containing protein</fullName>
    </submittedName>
</protein>
<dbReference type="EMBL" id="JAAYUN010000098">
    <property type="protein sequence ID" value="NLJ22617.1"/>
    <property type="molecule type" value="Genomic_DNA"/>
</dbReference>
<organism evidence="3 4">
    <name type="scientific">Methanothrix soehngenii</name>
    <name type="common">Methanosaeta concilii</name>
    <dbReference type="NCBI Taxonomy" id="2223"/>
    <lineage>
        <taxon>Archaea</taxon>
        <taxon>Methanobacteriati</taxon>
        <taxon>Methanobacteriota</taxon>
        <taxon>Stenosarchaea group</taxon>
        <taxon>Methanomicrobia</taxon>
        <taxon>Methanotrichales</taxon>
        <taxon>Methanotrichaceae</taxon>
        <taxon>Methanothrix</taxon>
    </lineage>
</organism>
<dbReference type="Proteomes" id="UP000544742">
    <property type="component" value="Unassembled WGS sequence"/>
</dbReference>
<evidence type="ECO:0000259" key="1">
    <source>
        <dbReference type="Pfam" id="PF04256"/>
    </source>
</evidence>
<dbReference type="RefSeq" id="WP_276620061.1">
    <property type="nucleotide sequence ID" value="NZ_DAOQUD010000069.1"/>
</dbReference>
<comment type="caution">
    <text evidence="3">The sequence shown here is derived from an EMBL/GenBank/DDBJ whole genome shotgun (WGS) entry which is preliminary data.</text>
</comment>
<evidence type="ECO:0000313" key="3">
    <source>
        <dbReference type="EMBL" id="NLJ22617.1"/>
    </source>
</evidence>